<comment type="caution">
    <text evidence="1">The sequence shown here is derived from an EMBL/GenBank/DDBJ whole genome shotgun (WGS) entry which is preliminary data.</text>
</comment>
<dbReference type="EMBL" id="JAWDJR010000023">
    <property type="protein sequence ID" value="KAK9953554.1"/>
    <property type="molecule type" value="Genomic_DNA"/>
</dbReference>
<organism evidence="1 2">
    <name type="scientific">Culter alburnus</name>
    <name type="common">Topmouth culter</name>
    <dbReference type="NCBI Taxonomy" id="194366"/>
    <lineage>
        <taxon>Eukaryota</taxon>
        <taxon>Metazoa</taxon>
        <taxon>Chordata</taxon>
        <taxon>Craniata</taxon>
        <taxon>Vertebrata</taxon>
        <taxon>Euteleostomi</taxon>
        <taxon>Actinopterygii</taxon>
        <taxon>Neopterygii</taxon>
        <taxon>Teleostei</taxon>
        <taxon>Ostariophysi</taxon>
        <taxon>Cypriniformes</taxon>
        <taxon>Xenocyprididae</taxon>
        <taxon>Xenocypridinae</taxon>
        <taxon>Culter</taxon>
    </lineage>
</organism>
<keyword evidence="2" id="KW-1185">Reference proteome</keyword>
<dbReference type="AlphaFoldDB" id="A0AAW1YZA9"/>
<name>A0AAW1YZA9_CULAL</name>
<proteinExistence type="predicted"/>
<dbReference type="Proteomes" id="UP001479290">
    <property type="component" value="Unassembled WGS sequence"/>
</dbReference>
<evidence type="ECO:0000313" key="2">
    <source>
        <dbReference type="Proteomes" id="UP001479290"/>
    </source>
</evidence>
<reference evidence="1 2" key="1">
    <citation type="submission" date="2024-05" db="EMBL/GenBank/DDBJ databases">
        <title>A high-quality chromosomal-level genome assembly of Topmouth culter (Culter alburnus).</title>
        <authorList>
            <person name="Zhao H."/>
        </authorList>
    </citation>
    <scope>NUCLEOTIDE SEQUENCE [LARGE SCALE GENOMIC DNA]</scope>
    <source>
        <strain evidence="1">CATC2023</strain>
        <tissue evidence="1">Muscle</tissue>
    </source>
</reference>
<gene>
    <name evidence="1" type="ORF">ABG768_017538</name>
</gene>
<feature type="non-terminal residue" evidence="1">
    <location>
        <position position="71"/>
    </location>
</feature>
<accession>A0AAW1YZA9</accession>
<evidence type="ECO:0000313" key="1">
    <source>
        <dbReference type="EMBL" id="KAK9953554.1"/>
    </source>
</evidence>
<protein>
    <submittedName>
        <fullName evidence="1">Uncharacterized protein</fullName>
    </submittedName>
</protein>
<sequence>MPAERLLRLVTPSKKFAEVKCLCDWPGAHALTEPRDRTAQCNQTAVPLASPGSPPSLLRDTACHFTAKSDS</sequence>